<dbReference type="GO" id="GO:0005634">
    <property type="term" value="C:nucleus"/>
    <property type="evidence" value="ECO:0007669"/>
    <property type="project" value="TreeGrafter"/>
</dbReference>
<dbReference type="Pfam" id="PF09184">
    <property type="entry name" value="PPP4R2"/>
    <property type="match status" value="1"/>
</dbReference>
<dbReference type="PANTHER" id="PTHR16487">
    <property type="entry name" value="PPP4R2-RELATED PROTEIN"/>
    <property type="match status" value="1"/>
</dbReference>
<evidence type="ECO:0000313" key="4">
    <source>
        <dbReference type="Proteomes" id="UP000620104"/>
    </source>
</evidence>
<evidence type="ECO:0000256" key="1">
    <source>
        <dbReference type="ARBA" id="ARBA00009207"/>
    </source>
</evidence>
<sequence>MDDDDGDETTREDVQEPEELAQYKWRDEYEDDLRDMATRGVMSPEWPILANIIRSRIVYNTRAFLAVPPRKPPHPHSGPSSITTERTPLLPATSIDSFTIDDVPLETLRPAPAPTPAPHDTPSTPGGLVIPPFPPRQPRAKPRLGLAQRTSAEQGIEAEDEAVIGGRTLRAEMRPGEAWEAVKAVIKLMDEFPTSPPFTIQRLCELAWKPFQQHTSIGKYLRAVEKNLLVTTTYADDAMPPESENGQSVGGHPAAAAGVVNGSIRSRASSVSSTSSSSSQNAPLFSPIPFLVERRVINPDGTPVIAPATVPGGGGGGEVDAHVAALEIDVPATPNDEDVAMGEGDSHEADQPDTPRHALFDVDRAPAPAAPLNHLALSTSSIAVLASNGSTTTTTTTTTNGSPLPSASDPPDAAHEPFTGRVDELDAGPLVADPAASPTPADPHQLHLGATTTTAAHDGSRHQEGTGEHGTMTPHAMADRPQAISSTTDLTAGTGTAGQPGGGAQRTIRAMPRTGSVASSLNERFVAGETLAANVPGGDDGAEARGREEGKAEAELTENPAKAVKLH</sequence>
<dbReference type="PANTHER" id="PTHR16487:SF0">
    <property type="entry name" value="PROTEIN PHOSPHATASE 4 REGULATORY SUBUNIT 2-RELATED"/>
    <property type="match status" value="1"/>
</dbReference>
<evidence type="ECO:0000256" key="2">
    <source>
        <dbReference type="SAM" id="MobiDB-lite"/>
    </source>
</evidence>
<feature type="region of interest" description="Disordered" evidence="2">
    <location>
        <begin position="532"/>
        <end position="567"/>
    </location>
</feature>
<feature type="compositionally biased region" description="Basic and acidic residues" evidence="2">
    <location>
        <begin position="344"/>
        <end position="356"/>
    </location>
</feature>
<dbReference type="OrthoDB" id="341898at2759"/>
<organism evidence="3 4">
    <name type="scientific">Naganishia liquefaciens</name>
    <dbReference type="NCBI Taxonomy" id="104408"/>
    <lineage>
        <taxon>Eukaryota</taxon>
        <taxon>Fungi</taxon>
        <taxon>Dikarya</taxon>
        <taxon>Basidiomycota</taxon>
        <taxon>Agaricomycotina</taxon>
        <taxon>Tremellomycetes</taxon>
        <taxon>Filobasidiales</taxon>
        <taxon>Filobasidiaceae</taxon>
        <taxon>Naganishia</taxon>
    </lineage>
</organism>
<dbReference type="GO" id="GO:0019888">
    <property type="term" value="F:protein phosphatase regulator activity"/>
    <property type="evidence" value="ECO:0007669"/>
    <property type="project" value="InterPro"/>
</dbReference>
<feature type="region of interest" description="Disordered" evidence="2">
    <location>
        <begin position="390"/>
        <end position="419"/>
    </location>
</feature>
<dbReference type="Proteomes" id="UP000620104">
    <property type="component" value="Unassembled WGS sequence"/>
</dbReference>
<gene>
    <name evidence="3" type="ORF">NliqN6_4251</name>
</gene>
<feature type="region of interest" description="Disordered" evidence="2">
    <location>
        <begin position="1"/>
        <end position="24"/>
    </location>
</feature>
<feature type="compositionally biased region" description="Basic and acidic residues" evidence="2">
    <location>
        <begin position="458"/>
        <end position="467"/>
    </location>
</feature>
<feature type="region of interest" description="Disordered" evidence="2">
    <location>
        <begin position="334"/>
        <end position="356"/>
    </location>
</feature>
<comment type="similarity">
    <text evidence="1">Belongs to the PPP4R2 family.</text>
</comment>
<accession>A0A8H3YFP4</accession>
<feature type="compositionally biased region" description="Basic and acidic residues" evidence="2">
    <location>
        <begin position="542"/>
        <end position="554"/>
    </location>
</feature>
<comment type="caution">
    <text evidence="3">The sequence shown here is derived from an EMBL/GenBank/DDBJ whole genome shotgun (WGS) entry which is preliminary data.</text>
</comment>
<feature type="region of interest" description="Disordered" evidence="2">
    <location>
        <begin position="109"/>
        <end position="143"/>
    </location>
</feature>
<keyword evidence="4" id="KW-1185">Reference proteome</keyword>
<evidence type="ECO:0000313" key="3">
    <source>
        <dbReference type="EMBL" id="GHJ87849.1"/>
    </source>
</evidence>
<dbReference type="GO" id="GO:0030289">
    <property type="term" value="C:protein phosphatase 4 complex"/>
    <property type="evidence" value="ECO:0007669"/>
    <property type="project" value="InterPro"/>
</dbReference>
<dbReference type="InterPro" id="IPR015267">
    <property type="entry name" value="PPP4R2"/>
</dbReference>
<dbReference type="AlphaFoldDB" id="A0A8H3YFP4"/>
<feature type="region of interest" description="Disordered" evidence="2">
    <location>
        <begin position="68"/>
        <end position="87"/>
    </location>
</feature>
<reference evidence="3" key="1">
    <citation type="submission" date="2020-07" db="EMBL/GenBank/DDBJ databases">
        <title>Draft Genome Sequence of a Deep-Sea Yeast, Naganishia (Cryptococcus) liquefaciens strain N6.</title>
        <authorList>
            <person name="Han Y.W."/>
            <person name="Kajitani R."/>
            <person name="Morimoto H."/>
            <person name="Parhat M."/>
            <person name="Tsubouchi H."/>
            <person name="Bakenova O."/>
            <person name="Ogata M."/>
            <person name="Argunhan B."/>
            <person name="Aoki R."/>
            <person name="Kajiwara S."/>
            <person name="Itoh T."/>
            <person name="Iwasaki H."/>
        </authorList>
    </citation>
    <scope>NUCLEOTIDE SEQUENCE</scope>
    <source>
        <strain evidence="3">N6</strain>
    </source>
</reference>
<name>A0A8H3YFP4_9TREE</name>
<protein>
    <submittedName>
        <fullName evidence="3">Uncharacterized protein</fullName>
    </submittedName>
</protein>
<proteinExistence type="inferred from homology"/>
<feature type="region of interest" description="Disordered" evidence="2">
    <location>
        <begin position="454"/>
        <end position="475"/>
    </location>
</feature>
<dbReference type="EMBL" id="BLZA01000023">
    <property type="protein sequence ID" value="GHJ87849.1"/>
    <property type="molecule type" value="Genomic_DNA"/>
</dbReference>
<dbReference type="GO" id="GO:0005737">
    <property type="term" value="C:cytoplasm"/>
    <property type="evidence" value="ECO:0007669"/>
    <property type="project" value="TreeGrafter"/>
</dbReference>
<feature type="compositionally biased region" description="Low complexity" evidence="2">
    <location>
        <begin position="391"/>
        <end position="411"/>
    </location>
</feature>